<dbReference type="Gene3D" id="3.20.20.70">
    <property type="entry name" value="Aldolase class I"/>
    <property type="match status" value="1"/>
</dbReference>
<proteinExistence type="inferred from homology"/>
<keyword evidence="2 19" id="KW-0285">Flavoprotein</keyword>
<dbReference type="InterPro" id="IPR036855">
    <property type="entry name" value="Znf_CCCH_sf"/>
</dbReference>
<keyword evidence="9 18" id="KW-0862">Zinc</keyword>
<comment type="function">
    <text evidence="13">Catalyzes the synthesis of dihydrouridine, a modified base, in various RNAs, such as tRNAs, mRNAs and some long non-coding RNAs (lncRNAs). Mainly modifies the uridine in position 47 (U47) in the D-loop of most cytoplasmic tRNAs. Also able to mediate the formation of dihydrouridine in some mRNAs, thereby regulating their translation.</text>
</comment>
<comment type="catalytic activity">
    <reaction evidence="14">
        <text>5,6-dihydrouridine(47) in tRNA + NAD(+) = uridine(47) in tRNA + NADH + H(+)</text>
        <dbReference type="Rhea" id="RHEA:53364"/>
        <dbReference type="Rhea" id="RHEA-COMP:13539"/>
        <dbReference type="Rhea" id="RHEA-COMP:13540"/>
        <dbReference type="ChEBI" id="CHEBI:15378"/>
        <dbReference type="ChEBI" id="CHEBI:57540"/>
        <dbReference type="ChEBI" id="CHEBI:57945"/>
        <dbReference type="ChEBI" id="CHEBI:65315"/>
        <dbReference type="ChEBI" id="CHEBI:74443"/>
        <dbReference type="EC" id="1.3.1.89"/>
    </reaction>
    <physiologicalReaction direction="right-to-left" evidence="14">
        <dbReference type="Rhea" id="RHEA:53366"/>
    </physiologicalReaction>
</comment>
<dbReference type="GO" id="GO:0008270">
    <property type="term" value="F:zinc ion binding"/>
    <property type="evidence" value="ECO:0007669"/>
    <property type="project" value="UniProtKB-KW"/>
</dbReference>
<feature type="domain" description="C3H1-type" evidence="21">
    <location>
        <begin position="109"/>
        <end position="134"/>
    </location>
</feature>
<dbReference type="GO" id="GO:0102265">
    <property type="term" value="F:tRNA-dihydrouridine47 synthase activity"/>
    <property type="evidence" value="ECO:0007669"/>
    <property type="project" value="UniProtKB-EC"/>
</dbReference>
<keyword evidence="3 19" id="KW-0288">FMN</keyword>
<dbReference type="Gene3D" id="4.10.1000.10">
    <property type="entry name" value="Zinc finger, CCCH-type"/>
    <property type="match status" value="1"/>
</dbReference>
<protein>
    <recommendedName>
        <fullName evidence="19">tRNA-dihydrouridine(47) synthase [NAD(P)(+)]</fullName>
        <ecNumber evidence="19">1.3.1.-</ecNumber>
    </recommendedName>
    <alternativeName>
        <fullName evidence="19">tRNA-dihydrouridine synthase 3</fullName>
    </alternativeName>
</protein>
<keyword evidence="4" id="KW-0507">mRNA processing</keyword>
<dbReference type="SUPFAM" id="SSF51395">
    <property type="entry name" value="FMN-linked oxidoreductases"/>
    <property type="match status" value="1"/>
</dbReference>
<feature type="compositionally biased region" description="Basic and acidic residues" evidence="20">
    <location>
        <begin position="24"/>
        <end position="38"/>
    </location>
</feature>
<dbReference type="GO" id="GO:0050660">
    <property type="term" value="F:flavin adenine dinucleotide binding"/>
    <property type="evidence" value="ECO:0007669"/>
    <property type="project" value="UniProtKB-UniRule"/>
</dbReference>
<dbReference type="SMART" id="SM00356">
    <property type="entry name" value="ZnF_C3H1"/>
    <property type="match status" value="2"/>
</dbReference>
<evidence type="ECO:0000256" key="10">
    <source>
        <dbReference type="ARBA" id="ARBA00022857"/>
    </source>
</evidence>
<organism evidence="22 23">
    <name type="scientific">Romanomermis culicivorax</name>
    <name type="common">Nematode worm</name>
    <dbReference type="NCBI Taxonomy" id="13658"/>
    <lineage>
        <taxon>Eukaryota</taxon>
        <taxon>Metazoa</taxon>
        <taxon>Ecdysozoa</taxon>
        <taxon>Nematoda</taxon>
        <taxon>Enoplea</taxon>
        <taxon>Dorylaimia</taxon>
        <taxon>Mermithida</taxon>
        <taxon>Mermithoidea</taxon>
        <taxon>Mermithidae</taxon>
        <taxon>Romanomermis</taxon>
    </lineage>
</organism>
<dbReference type="WBParaSite" id="nRc.2.0.1.t02819-RA">
    <property type="protein sequence ID" value="nRc.2.0.1.t02819-RA"/>
    <property type="gene ID" value="nRc.2.0.1.g02819"/>
</dbReference>
<evidence type="ECO:0000256" key="11">
    <source>
        <dbReference type="ARBA" id="ARBA00023002"/>
    </source>
</evidence>
<dbReference type="Proteomes" id="UP000887565">
    <property type="component" value="Unplaced"/>
</dbReference>
<dbReference type="PANTHER" id="PTHR45846">
    <property type="entry name" value="TRNA-DIHYDROURIDINE(47) SYNTHASE [NAD(P)(+)]-LIKE"/>
    <property type="match status" value="1"/>
</dbReference>
<evidence type="ECO:0000256" key="14">
    <source>
        <dbReference type="ARBA" id="ARBA00048266"/>
    </source>
</evidence>
<evidence type="ECO:0000256" key="3">
    <source>
        <dbReference type="ARBA" id="ARBA00022643"/>
    </source>
</evidence>
<evidence type="ECO:0000313" key="22">
    <source>
        <dbReference type="Proteomes" id="UP000887565"/>
    </source>
</evidence>
<comment type="catalytic activity">
    <reaction evidence="17">
        <text>5,6-dihydrouridine(47) in tRNA + NADP(+) = uridine(47) in tRNA + NADPH + H(+)</text>
        <dbReference type="Rhea" id="RHEA:53360"/>
        <dbReference type="Rhea" id="RHEA-COMP:13539"/>
        <dbReference type="Rhea" id="RHEA-COMP:13540"/>
        <dbReference type="ChEBI" id="CHEBI:15378"/>
        <dbReference type="ChEBI" id="CHEBI:57783"/>
        <dbReference type="ChEBI" id="CHEBI:58349"/>
        <dbReference type="ChEBI" id="CHEBI:65315"/>
        <dbReference type="ChEBI" id="CHEBI:74443"/>
        <dbReference type="EC" id="1.3.1.89"/>
    </reaction>
    <physiologicalReaction direction="right-to-left" evidence="17">
        <dbReference type="Rhea" id="RHEA:53362"/>
    </physiologicalReaction>
</comment>
<dbReference type="CDD" id="cd02801">
    <property type="entry name" value="DUS_like_FMN"/>
    <property type="match status" value="1"/>
</dbReference>
<keyword evidence="7" id="KW-0677">Repeat</keyword>
<reference evidence="23" key="1">
    <citation type="submission" date="2022-11" db="UniProtKB">
        <authorList>
            <consortium name="WormBaseParasite"/>
        </authorList>
    </citation>
    <scope>IDENTIFICATION</scope>
</reference>
<dbReference type="GO" id="GO:0006397">
    <property type="term" value="P:mRNA processing"/>
    <property type="evidence" value="ECO:0007669"/>
    <property type="project" value="UniProtKB-KW"/>
</dbReference>
<dbReference type="InterPro" id="IPR000571">
    <property type="entry name" value="Znf_CCCH"/>
</dbReference>
<evidence type="ECO:0000256" key="16">
    <source>
        <dbReference type="ARBA" id="ARBA00049447"/>
    </source>
</evidence>
<dbReference type="SUPFAM" id="SSF90229">
    <property type="entry name" value="CCCH zinc finger"/>
    <property type="match status" value="1"/>
</dbReference>
<feature type="region of interest" description="Disordered" evidence="20">
    <location>
        <begin position="19"/>
        <end position="67"/>
    </location>
</feature>
<comment type="similarity">
    <text evidence="19">Belongs to the dus family. Dus3 subfamily.</text>
</comment>
<name>A0A915HMB3_ROMCU</name>
<keyword evidence="5 19" id="KW-0819">tRNA processing</keyword>
<evidence type="ECO:0000259" key="21">
    <source>
        <dbReference type="PROSITE" id="PS50103"/>
    </source>
</evidence>
<dbReference type="PROSITE" id="PS50103">
    <property type="entry name" value="ZF_C3H1"/>
    <property type="match status" value="2"/>
</dbReference>
<evidence type="ECO:0000256" key="9">
    <source>
        <dbReference type="ARBA" id="ARBA00022833"/>
    </source>
</evidence>
<accession>A0A915HMB3</accession>
<dbReference type="AlphaFoldDB" id="A0A915HMB3"/>
<evidence type="ECO:0000256" key="1">
    <source>
        <dbReference type="ARBA" id="ARBA00001917"/>
    </source>
</evidence>
<comment type="catalytic activity">
    <reaction evidence="16">
        <text>a 5,6-dihydrouridine in mRNA + NADP(+) = a uridine in mRNA + NADPH + H(+)</text>
        <dbReference type="Rhea" id="RHEA:69855"/>
        <dbReference type="Rhea" id="RHEA-COMP:14658"/>
        <dbReference type="Rhea" id="RHEA-COMP:17789"/>
        <dbReference type="ChEBI" id="CHEBI:15378"/>
        <dbReference type="ChEBI" id="CHEBI:57783"/>
        <dbReference type="ChEBI" id="CHEBI:58349"/>
        <dbReference type="ChEBI" id="CHEBI:65315"/>
        <dbReference type="ChEBI" id="CHEBI:74443"/>
    </reaction>
    <physiologicalReaction direction="right-to-left" evidence="16">
        <dbReference type="Rhea" id="RHEA:69857"/>
    </physiologicalReaction>
</comment>
<dbReference type="InterPro" id="IPR013785">
    <property type="entry name" value="Aldolase_TIM"/>
</dbReference>
<evidence type="ECO:0000256" key="18">
    <source>
        <dbReference type="PROSITE-ProRule" id="PRU00723"/>
    </source>
</evidence>
<feature type="domain" description="C3H1-type" evidence="21">
    <location>
        <begin position="68"/>
        <end position="96"/>
    </location>
</feature>
<feature type="zinc finger region" description="C3H1-type" evidence="18">
    <location>
        <begin position="68"/>
        <end position="96"/>
    </location>
</feature>
<evidence type="ECO:0000256" key="6">
    <source>
        <dbReference type="ARBA" id="ARBA00022723"/>
    </source>
</evidence>
<evidence type="ECO:0000256" key="12">
    <source>
        <dbReference type="ARBA" id="ARBA00023027"/>
    </source>
</evidence>
<dbReference type="PANTHER" id="PTHR45846:SF1">
    <property type="entry name" value="TRNA-DIHYDROURIDINE(47) SYNTHASE [NAD(P)(+)]-LIKE"/>
    <property type="match status" value="1"/>
</dbReference>
<dbReference type="FunFam" id="4.10.1000.10:FF:000029">
    <property type="entry name" value="tRNA-dihydrouridine(47) synthase [NAD(P)(+)]"/>
    <property type="match status" value="1"/>
</dbReference>
<comment type="catalytic activity">
    <reaction evidence="15">
        <text>a 5,6-dihydrouridine in mRNA + NAD(+) = a uridine in mRNA + NADH + H(+)</text>
        <dbReference type="Rhea" id="RHEA:69851"/>
        <dbReference type="Rhea" id="RHEA-COMP:14658"/>
        <dbReference type="Rhea" id="RHEA-COMP:17789"/>
        <dbReference type="ChEBI" id="CHEBI:15378"/>
        <dbReference type="ChEBI" id="CHEBI:57540"/>
        <dbReference type="ChEBI" id="CHEBI:57945"/>
        <dbReference type="ChEBI" id="CHEBI:65315"/>
        <dbReference type="ChEBI" id="CHEBI:74443"/>
    </reaction>
    <physiologicalReaction direction="right-to-left" evidence="15">
        <dbReference type="Rhea" id="RHEA:69853"/>
    </physiologicalReaction>
</comment>
<comment type="cofactor">
    <cofactor evidence="1 19">
        <name>FMN</name>
        <dbReference type="ChEBI" id="CHEBI:58210"/>
    </cofactor>
</comment>
<dbReference type="Pfam" id="PF01207">
    <property type="entry name" value="Dus"/>
    <property type="match status" value="1"/>
</dbReference>
<evidence type="ECO:0000256" key="5">
    <source>
        <dbReference type="ARBA" id="ARBA00022694"/>
    </source>
</evidence>
<keyword evidence="11 19" id="KW-0560">Oxidoreductase</keyword>
<keyword evidence="22" id="KW-1185">Reference proteome</keyword>
<dbReference type="GO" id="GO:0003723">
    <property type="term" value="F:RNA binding"/>
    <property type="evidence" value="ECO:0007669"/>
    <property type="project" value="TreeGrafter"/>
</dbReference>
<evidence type="ECO:0000256" key="7">
    <source>
        <dbReference type="ARBA" id="ARBA00022737"/>
    </source>
</evidence>
<keyword evidence="8 18" id="KW-0863">Zinc-finger</keyword>
<evidence type="ECO:0000256" key="19">
    <source>
        <dbReference type="RuleBase" id="RU291113"/>
    </source>
</evidence>
<dbReference type="InterPro" id="IPR035587">
    <property type="entry name" value="DUS-like_FMN-bd"/>
</dbReference>
<dbReference type="OMA" id="PTHNHWD"/>
<evidence type="ECO:0000313" key="23">
    <source>
        <dbReference type="WBParaSite" id="nRc.2.0.1.t02819-RA"/>
    </source>
</evidence>
<evidence type="ECO:0000256" key="17">
    <source>
        <dbReference type="ARBA" id="ARBA00049513"/>
    </source>
</evidence>
<keyword evidence="12" id="KW-0520">NAD</keyword>
<dbReference type="EC" id="1.3.1.-" evidence="19"/>
<evidence type="ECO:0000256" key="13">
    <source>
        <dbReference type="ARBA" id="ARBA00045365"/>
    </source>
</evidence>
<sequence>MAAVPSHVAPIKEEFLYKNLNRTSDGKEEDQRSKKSNDVEDGEVGPPKSKRAKQRGLNKNRPRDKRPDSSLLLCSSFFKTRTCQYGEKCKFSHDLETFWENKPADLGDKCPIFDIRGFCSYGITCRFAKSHTGENLISLSNGNPNPSNLDVDDEINKLNFETKVKLQKRIYDCRISDEYLQTLAKKKKINCREDEREGSEICCNEKRIPKKIKAEDWKRKLFLAPLTTVGNLPFRRVCIDFGAEITCGEMALATELLQRIYITFFCIHITDPRSLGEVQTAVLEQKGKQSEWALIRRHSSEKFFGVQLCGGHSDTMTKCAQLLRETCQIDFIDLNIACPIDLICQKGAGCMLMNRTNRLADIVNGVNSVIGDIPLTLKIRTVSAQVKRRQQYN</sequence>
<dbReference type="Pfam" id="PF25585">
    <property type="entry name" value="zf-CCCH_DUS3L"/>
    <property type="match status" value="2"/>
</dbReference>
<feature type="zinc finger region" description="C3H1-type" evidence="18">
    <location>
        <begin position="109"/>
        <end position="134"/>
    </location>
</feature>
<keyword evidence="6 18" id="KW-0479">Metal-binding</keyword>
<feature type="compositionally biased region" description="Basic residues" evidence="20">
    <location>
        <begin position="48"/>
        <end position="64"/>
    </location>
</feature>
<keyword evidence="10" id="KW-0521">NADP</keyword>
<evidence type="ECO:0000256" key="20">
    <source>
        <dbReference type="SAM" id="MobiDB-lite"/>
    </source>
</evidence>
<evidence type="ECO:0000256" key="4">
    <source>
        <dbReference type="ARBA" id="ARBA00022664"/>
    </source>
</evidence>
<evidence type="ECO:0000256" key="8">
    <source>
        <dbReference type="ARBA" id="ARBA00022771"/>
    </source>
</evidence>
<evidence type="ECO:0000256" key="2">
    <source>
        <dbReference type="ARBA" id="ARBA00022630"/>
    </source>
</evidence>
<evidence type="ECO:0000256" key="15">
    <source>
        <dbReference type="ARBA" id="ARBA00048342"/>
    </source>
</evidence>